<protein>
    <submittedName>
        <fullName evidence="2">Uncharacterized protein</fullName>
    </submittedName>
</protein>
<dbReference type="Proteomes" id="UP000296049">
    <property type="component" value="Unassembled WGS sequence"/>
</dbReference>
<reference evidence="3" key="1">
    <citation type="journal article" date="2013" name="Nat. Genet.">
        <title>The duck genome and transcriptome provide insight into an avian influenza virus reservoir species.</title>
        <authorList>
            <person name="Huang Y."/>
            <person name="Li Y."/>
            <person name="Burt D.W."/>
            <person name="Chen H."/>
            <person name="Zhang Y."/>
            <person name="Qian W."/>
            <person name="Kim H."/>
            <person name="Gan S."/>
            <person name="Zhao Y."/>
            <person name="Li J."/>
            <person name="Yi K."/>
            <person name="Feng H."/>
            <person name="Zhu P."/>
            <person name="Li B."/>
            <person name="Liu Q."/>
            <person name="Fairley S."/>
            <person name="Magor K.E."/>
            <person name="Du Z."/>
            <person name="Hu X."/>
            <person name="Goodman L."/>
            <person name="Tafer H."/>
            <person name="Vignal A."/>
            <person name="Lee T."/>
            <person name="Kim K.W."/>
            <person name="Sheng Z."/>
            <person name="An Y."/>
            <person name="Searle S."/>
            <person name="Herrero J."/>
            <person name="Groenen M.A."/>
            <person name="Crooijmans R.P."/>
            <person name="Faraut T."/>
            <person name="Cai Q."/>
            <person name="Webster R.G."/>
            <person name="Aldridge J.R."/>
            <person name="Warren W.C."/>
            <person name="Bartschat S."/>
            <person name="Kehr S."/>
            <person name="Marz M."/>
            <person name="Stadler P.F."/>
            <person name="Smith J."/>
            <person name="Kraus R.H."/>
            <person name="Zhao Y."/>
            <person name="Ren L."/>
            <person name="Fei J."/>
            <person name="Morisson M."/>
            <person name="Kaiser P."/>
            <person name="Griffin D.K."/>
            <person name="Rao M."/>
            <person name="Pitel F."/>
            <person name="Wang J."/>
            <person name="Li N."/>
        </authorList>
    </citation>
    <scope>NUCLEOTIDE SEQUENCE [LARGE SCALE GENOMIC DNA]</scope>
</reference>
<sequence length="185" mass="20067">MNNPAADKARVKNAVLISAVTQISSSIRGPTDTTWSRASVHISNLTSDEESHSVCPTAPTSKGSPGFAKASALAGPLPGNRSQSRLQLPPSIHTGGLLNIWCLSLQHSTSQTTYQLDAGYWNRGLQVHEPLLFLLMEKRRLRASCRHPPSPPRLGDTISSSYRELFTSASAGFRQTIPNRSGMFQ</sequence>
<dbReference type="AlphaFoldDB" id="R0LZT5"/>
<gene>
    <name evidence="2" type="ORF">Anapl_00526</name>
</gene>
<feature type="region of interest" description="Disordered" evidence="1">
    <location>
        <begin position="46"/>
        <end position="86"/>
    </location>
</feature>
<name>R0LZT5_ANAPL</name>
<organism evidence="2 3">
    <name type="scientific">Anas platyrhynchos</name>
    <name type="common">Mallard</name>
    <name type="synonym">Anas boschas</name>
    <dbReference type="NCBI Taxonomy" id="8839"/>
    <lineage>
        <taxon>Eukaryota</taxon>
        <taxon>Metazoa</taxon>
        <taxon>Chordata</taxon>
        <taxon>Craniata</taxon>
        <taxon>Vertebrata</taxon>
        <taxon>Euteleostomi</taxon>
        <taxon>Archelosauria</taxon>
        <taxon>Archosauria</taxon>
        <taxon>Dinosauria</taxon>
        <taxon>Saurischia</taxon>
        <taxon>Theropoda</taxon>
        <taxon>Coelurosauria</taxon>
        <taxon>Aves</taxon>
        <taxon>Neognathae</taxon>
        <taxon>Galloanserae</taxon>
        <taxon>Anseriformes</taxon>
        <taxon>Anatidae</taxon>
        <taxon>Anatinae</taxon>
        <taxon>Anas</taxon>
    </lineage>
</organism>
<accession>R0LZT5</accession>
<evidence type="ECO:0000313" key="3">
    <source>
        <dbReference type="Proteomes" id="UP000296049"/>
    </source>
</evidence>
<dbReference type="EMBL" id="KB742651">
    <property type="protein sequence ID" value="EOB05943.1"/>
    <property type="molecule type" value="Genomic_DNA"/>
</dbReference>
<proteinExistence type="predicted"/>
<evidence type="ECO:0000313" key="2">
    <source>
        <dbReference type="EMBL" id="EOB05943.1"/>
    </source>
</evidence>
<evidence type="ECO:0000256" key="1">
    <source>
        <dbReference type="SAM" id="MobiDB-lite"/>
    </source>
</evidence>
<keyword evidence="3" id="KW-1185">Reference proteome</keyword>